<reference evidence="11 12" key="1">
    <citation type="submission" date="2014-06" db="EMBL/GenBank/DDBJ databases">
        <title>Draft genome sequence of Bacillus manliponensis JCM 15802 (MCCC 1A00708).</title>
        <authorList>
            <person name="Lai Q."/>
            <person name="Liu Y."/>
            <person name="Shao Z."/>
        </authorList>
    </citation>
    <scope>NUCLEOTIDE SEQUENCE [LARGE SCALE GENOMIC DNA]</scope>
    <source>
        <strain evidence="11 12">JCM 15802</strain>
    </source>
</reference>
<feature type="transmembrane region" description="Helical" evidence="9">
    <location>
        <begin position="12"/>
        <end position="37"/>
    </location>
</feature>
<dbReference type="InterPro" id="IPR036097">
    <property type="entry name" value="HisK_dim/P_sf"/>
</dbReference>
<feature type="transmembrane region" description="Helical" evidence="9">
    <location>
        <begin position="57"/>
        <end position="74"/>
    </location>
</feature>
<dbReference type="SUPFAM" id="SSF55874">
    <property type="entry name" value="ATPase domain of HSP90 chaperone/DNA topoisomerase II/histidine kinase"/>
    <property type="match status" value="1"/>
</dbReference>
<dbReference type="PRINTS" id="PR00344">
    <property type="entry name" value="BCTRLSENSOR"/>
</dbReference>
<keyword evidence="7" id="KW-0067">ATP-binding</keyword>
<protein>
    <recommendedName>
        <fullName evidence="2">histidine kinase</fullName>
        <ecNumber evidence="2">2.7.13.3</ecNumber>
    </recommendedName>
</protein>
<evidence type="ECO:0000256" key="1">
    <source>
        <dbReference type="ARBA" id="ARBA00000085"/>
    </source>
</evidence>
<feature type="domain" description="Histidine kinase" evidence="10">
    <location>
        <begin position="205"/>
        <end position="408"/>
    </location>
</feature>
<keyword evidence="4" id="KW-0808">Transferase</keyword>
<evidence type="ECO:0000256" key="9">
    <source>
        <dbReference type="SAM" id="Phobius"/>
    </source>
</evidence>
<sequence length="408" mass="45979">MNKAHMLAQEEVKALKLFLCLVYVIFLSTDIVYYYIIQPRWRPDVAEGGFPVDGLGVWLYILVLPFLLIGIYCMKTRYLYAVKYIILSGFLFVDLINNIMIYSGASKQFFSGNLVELFFVFSSPFFVSKRYFWAVNLGVIGKYAITGIILKTSTVIAGITICIVLALVCWMLLARFYSYVDIIKITSMKMKEAERMAIIGNMAAAIGHEIRNPLAALKGFTQLQAEQHPEEGTYYTIMTQEIERMNEIVSELMAFGKPKSKEHELHNIQGIILYVIQILEQFASKQGITIKTDFQKSLPKIYCDETQMKQVFLNLIKNAIESMQNSGSVIVSVFASQTVMKVKITDMGCGIVESKIPQLGEAFYTTKKSGTGLGLMITYKIIEEHDGTIQFTSNVGKGTTVEVTLPIK</sequence>
<dbReference type="Pfam" id="PF02518">
    <property type="entry name" value="HATPase_c"/>
    <property type="match status" value="1"/>
</dbReference>
<dbReference type="AlphaFoldDB" id="A0A073JYD2"/>
<evidence type="ECO:0000256" key="5">
    <source>
        <dbReference type="ARBA" id="ARBA00022741"/>
    </source>
</evidence>
<keyword evidence="5" id="KW-0547">Nucleotide-binding</keyword>
<dbReference type="PANTHER" id="PTHR43065:SF34">
    <property type="entry name" value="SPORULATION KINASE A"/>
    <property type="match status" value="1"/>
</dbReference>
<dbReference type="GO" id="GO:0005524">
    <property type="term" value="F:ATP binding"/>
    <property type="evidence" value="ECO:0007669"/>
    <property type="project" value="UniProtKB-KW"/>
</dbReference>
<evidence type="ECO:0000256" key="2">
    <source>
        <dbReference type="ARBA" id="ARBA00012438"/>
    </source>
</evidence>
<dbReference type="EC" id="2.7.13.3" evidence="2"/>
<evidence type="ECO:0000313" key="12">
    <source>
        <dbReference type="Proteomes" id="UP000027822"/>
    </source>
</evidence>
<keyword evidence="6 11" id="KW-0418">Kinase</keyword>
<comment type="caution">
    <text evidence="11">The sequence shown here is derived from an EMBL/GenBank/DDBJ whole genome shotgun (WGS) entry which is preliminary data.</text>
</comment>
<evidence type="ECO:0000256" key="7">
    <source>
        <dbReference type="ARBA" id="ARBA00022840"/>
    </source>
</evidence>
<keyword evidence="9" id="KW-1133">Transmembrane helix</keyword>
<dbReference type="CDD" id="cd00082">
    <property type="entry name" value="HisKA"/>
    <property type="match status" value="1"/>
</dbReference>
<keyword evidence="3" id="KW-0597">Phosphoprotein</keyword>
<dbReference type="Proteomes" id="UP000027822">
    <property type="component" value="Unassembled WGS sequence"/>
</dbReference>
<dbReference type="PROSITE" id="PS50109">
    <property type="entry name" value="HIS_KIN"/>
    <property type="match status" value="1"/>
</dbReference>
<dbReference type="RefSeq" id="WP_034639085.1">
    <property type="nucleotide sequence ID" value="NZ_CBCSJC010000029.1"/>
</dbReference>
<dbReference type="PANTHER" id="PTHR43065">
    <property type="entry name" value="SENSOR HISTIDINE KINASE"/>
    <property type="match status" value="1"/>
</dbReference>
<name>A0A073JYD2_9BACI</name>
<proteinExistence type="predicted"/>
<accession>A0A073JYD2</accession>
<dbReference type="InterPro" id="IPR036890">
    <property type="entry name" value="HATPase_C_sf"/>
</dbReference>
<dbReference type="InterPro" id="IPR005467">
    <property type="entry name" value="His_kinase_dom"/>
</dbReference>
<evidence type="ECO:0000256" key="4">
    <source>
        <dbReference type="ARBA" id="ARBA00022679"/>
    </source>
</evidence>
<gene>
    <name evidence="11" type="ORF">BAMA_23180</name>
</gene>
<evidence type="ECO:0000313" key="11">
    <source>
        <dbReference type="EMBL" id="KEK19285.1"/>
    </source>
</evidence>
<keyword evidence="8" id="KW-0902">Two-component regulatory system</keyword>
<dbReference type="EMBL" id="JOTN01000008">
    <property type="protein sequence ID" value="KEK19285.1"/>
    <property type="molecule type" value="Genomic_DNA"/>
</dbReference>
<feature type="transmembrane region" description="Helical" evidence="9">
    <location>
        <begin position="156"/>
        <end position="180"/>
    </location>
</feature>
<dbReference type="Gene3D" id="3.30.565.10">
    <property type="entry name" value="Histidine kinase-like ATPase, C-terminal domain"/>
    <property type="match status" value="1"/>
</dbReference>
<keyword evidence="9" id="KW-0812">Transmembrane</keyword>
<evidence type="ECO:0000256" key="8">
    <source>
        <dbReference type="ARBA" id="ARBA00023012"/>
    </source>
</evidence>
<dbReference type="InterPro" id="IPR048436">
    <property type="entry name" value="MASE12"/>
</dbReference>
<dbReference type="InterPro" id="IPR004358">
    <property type="entry name" value="Sig_transdc_His_kin-like_C"/>
</dbReference>
<organism evidence="11 12">
    <name type="scientific">Bacillus manliponensis</name>
    <dbReference type="NCBI Taxonomy" id="574376"/>
    <lineage>
        <taxon>Bacteria</taxon>
        <taxon>Bacillati</taxon>
        <taxon>Bacillota</taxon>
        <taxon>Bacilli</taxon>
        <taxon>Bacillales</taxon>
        <taxon>Bacillaceae</taxon>
        <taxon>Bacillus</taxon>
        <taxon>Bacillus cereus group</taxon>
    </lineage>
</organism>
<evidence type="ECO:0000259" key="10">
    <source>
        <dbReference type="PROSITE" id="PS50109"/>
    </source>
</evidence>
<dbReference type="eggNOG" id="COG4191">
    <property type="taxonomic scope" value="Bacteria"/>
</dbReference>
<keyword evidence="9" id="KW-0472">Membrane</keyword>
<dbReference type="OrthoDB" id="9815750at2"/>
<evidence type="ECO:0000256" key="6">
    <source>
        <dbReference type="ARBA" id="ARBA00022777"/>
    </source>
</evidence>
<dbReference type="Pfam" id="PF00512">
    <property type="entry name" value="HisKA"/>
    <property type="match status" value="1"/>
</dbReference>
<dbReference type="Pfam" id="PF20971">
    <property type="entry name" value="MASE12"/>
    <property type="match status" value="1"/>
</dbReference>
<evidence type="ECO:0000256" key="3">
    <source>
        <dbReference type="ARBA" id="ARBA00022553"/>
    </source>
</evidence>
<dbReference type="STRING" id="574376.BAMA_23180"/>
<dbReference type="GO" id="GO:0000155">
    <property type="term" value="F:phosphorelay sensor kinase activity"/>
    <property type="evidence" value="ECO:0007669"/>
    <property type="project" value="InterPro"/>
</dbReference>
<keyword evidence="12" id="KW-1185">Reference proteome</keyword>
<feature type="transmembrane region" description="Helical" evidence="9">
    <location>
        <begin position="81"/>
        <end position="103"/>
    </location>
</feature>
<dbReference type="Gene3D" id="1.10.287.130">
    <property type="match status" value="1"/>
</dbReference>
<dbReference type="InterPro" id="IPR003594">
    <property type="entry name" value="HATPase_dom"/>
</dbReference>
<comment type="catalytic activity">
    <reaction evidence="1">
        <text>ATP + protein L-histidine = ADP + protein N-phospho-L-histidine.</text>
        <dbReference type="EC" id="2.7.13.3"/>
    </reaction>
</comment>
<dbReference type="SUPFAM" id="SSF47384">
    <property type="entry name" value="Homodimeric domain of signal transducing histidine kinase"/>
    <property type="match status" value="1"/>
</dbReference>
<dbReference type="InterPro" id="IPR003661">
    <property type="entry name" value="HisK_dim/P_dom"/>
</dbReference>
<dbReference type="SMART" id="SM00387">
    <property type="entry name" value="HATPase_c"/>
    <property type="match status" value="1"/>
</dbReference>
<dbReference type="SMART" id="SM00388">
    <property type="entry name" value="HisKA"/>
    <property type="match status" value="1"/>
</dbReference>